<dbReference type="GO" id="GO:0043565">
    <property type="term" value="F:sequence-specific DNA binding"/>
    <property type="evidence" value="ECO:0007669"/>
    <property type="project" value="InterPro"/>
</dbReference>
<dbReference type="InterPro" id="IPR009057">
    <property type="entry name" value="Homeodomain-like_sf"/>
</dbReference>
<reference evidence="15 16" key="1">
    <citation type="submission" date="2018-11" db="EMBL/GenBank/DDBJ databases">
        <authorList>
            <person name="Li F."/>
        </authorList>
    </citation>
    <scope>NUCLEOTIDE SEQUENCE [LARGE SCALE GENOMIC DNA]</scope>
    <source>
        <strain evidence="15 16">YS17T</strain>
    </source>
</reference>
<comment type="caution">
    <text evidence="15">The sequence shown here is derived from an EMBL/GenBank/DDBJ whole genome shotgun (WGS) entry which is preliminary data.</text>
</comment>
<dbReference type="Pfam" id="PF02805">
    <property type="entry name" value="Ada_Zn_binding"/>
    <property type="match status" value="1"/>
</dbReference>
<keyword evidence="11" id="KW-0010">Activator</keyword>
<dbReference type="GO" id="GO:0032993">
    <property type="term" value="C:protein-DNA complex"/>
    <property type="evidence" value="ECO:0007669"/>
    <property type="project" value="TreeGrafter"/>
</dbReference>
<dbReference type="InterPro" id="IPR018060">
    <property type="entry name" value="HTH_AraC"/>
</dbReference>
<comment type="cofactor">
    <cofactor evidence="2">
        <name>Zn(2+)</name>
        <dbReference type="ChEBI" id="CHEBI:29105"/>
    </cofactor>
</comment>
<evidence type="ECO:0000256" key="3">
    <source>
        <dbReference type="ARBA" id="ARBA00012000"/>
    </source>
</evidence>
<name>A0A3N6ZT04_9ACTN</name>
<dbReference type="GO" id="GO:0003700">
    <property type="term" value="F:DNA-binding transcription factor activity"/>
    <property type="evidence" value="ECO:0007669"/>
    <property type="project" value="InterPro"/>
</dbReference>
<evidence type="ECO:0000256" key="13">
    <source>
        <dbReference type="ARBA" id="ARBA00023204"/>
    </source>
</evidence>
<evidence type="ECO:0000256" key="1">
    <source>
        <dbReference type="ARBA" id="ARBA00000086"/>
    </source>
</evidence>
<dbReference type="SUPFAM" id="SSF57884">
    <property type="entry name" value="Ada DNA repair protein, N-terminal domain (N-Ada 10)"/>
    <property type="match status" value="1"/>
</dbReference>
<dbReference type="SUPFAM" id="SSF55945">
    <property type="entry name" value="TATA-box binding protein-like"/>
    <property type="match status" value="1"/>
</dbReference>
<dbReference type="InterPro" id="IPR035451">
    <property type="entry name" value="Ada-like_dom_sf"/>
</dbReference>
<dbReference type="GO" id="GO:0008168">
    <property type="term" value="F:methyltransferase activity"/>
    <property type="evidence" value="ECO:0007669"/>
    <property type="project" value="UniProtKB-KW"/>
</dbReference>
<dbReference type="CDD" id="cd00056">
    <property type="entry name" value="ENDO3c"/>
    <property type="match status" value="1"/>
</dbReference>
<keyword evidence="9" id="KW-0805">Transcription regulation</keyword>
<evidence type="ECO:0000256" key="4">
    <source>
        <dbReference type="ARBA" id="ARBA00022603"/>
    </source>
</evidence>
<keyword evidence="10" id="KW-0238">DNA-binding</keyword>
<evidence type="ECO:0000256" key="9">
    <source>
        <dbReference type="ARBA" id="ARBA00023015"/>
    </source>
</evidence>
<dbReference type="SUPFAM" id="SSF46689">
    <property type="entry name" value="Homeodomain-like"/>
    <property type="match status" value="1"/>
</dbReference>
<dbReference type="GO" id="GO:0032131">
    <property type="term" value="F:alkylated DNA binding"/>
    <property type="evidence" value="ECO:0007669"/>
    <property type="project" value="TreeGrafter"/>
</dbReference>
<comment type="catalytic activity">
    <reaction evidence="1">
        <text>Hydrolysis of alkylated DNA, releasing 3-methyladenine, 3-methylguanine, 7-methylguanine and 7-methyladenine.</text>
        <dbReference type="EC" id="3.2.2.21"/>
    </reaction>
</comment>
<dbReference type="FunFam" id="3.40.10.10:FF:000001">
    <property type="entry name" value="DNA-3-methyladenine glycosylase 2"/>
    <property type="match status" value="1"/>
</dbReference>
<evidence type="ECO:0000256" key="8">
    <source>
        <dbReference type="ARBA" id="ARBA00022833"/>
    </source>
</evidence>
<evidence type="ECO:0000313" key="16">
    <source>
        <dbReference type="Proteomes" id="UP000275225"/>
    </source>
</evidence>
<dbReference type="OrthoDB" id="9811249at2"/>
<dbReference type="Proteomes" id="UP000275225">
    <property type="component" value="Unassembled WGS sequence"/>
</dbReference>
<evidence type="ECO:0000256" key="6">
    <source>
        <dbReference type="ARBA" id="ARBA00022723"/>
    </source>
</evidence>
<dbReference type="InterPro" id="IPR010316">
    <property type="entry name" value="AlkA_N"/>
</dbReference>
<dbReference type="InterPro" id="IPR037046">
    <property type="entry name" value="AlkA_N_sf"/>
</dbReference>
<dbReference type="InterPro" id="IPR011257">
    <property type="entry name" value="DNA_glycosylase"/>
</dbReference>
<keyword evidence="16" id="KW-1185">Reference proteome</keyword>
<evidence type="ECO:0000256" key="5">
    <source>
        <dbReference type="ARBA" id="ARBA00022679"/>
    </source>
</evidence>
<dbReference type="InterPro" id="IPR004026">
    <property type="entry name" value="Ada_DNA_repair_Zn-bd"/>
</dbReference>
<dbReference type="Pfam" id="PF12833">
    <property type="entry name" value="HTH_18"/>
    <property type="match status" value="1"/>
</dbReference>
<dbReference type="GO" id="GO:0032259">
    <property type="term" value="P:methylation"/>
    <property type="evidence" value="ECO:0007669"/>
    <property type="project" value="UniProtKB-KW"/>
</dbReference>
<dbReference type="Gene3D" id="1.10.340.30">
    <property type="entry name" value="Hypothetical protein, domain 2"/>
    <property type="match status" value="1"/>
</dbReference>
<dbReference type="PANTHER" id="PTHR43003">
    <property type="entry name" value="DNA-3-METHYLADENINE GLYCOSYLASE"/>
    <property type="match status" value="1"/>
</dbReference>
<gene>
    <name evidence="15" type="ORF">EHW97_01320</name>
</gene>
<dbReference type="InterPro" id="IPR018062">
    <property type="entry name" value="HTH_AraC-typ_CS"/>
</dbReference>
<dbReference type="InterPro" id="IPR023170">
    <property type="entry name" value="HhH_base_excis_C"/>
</dbReference>
<evidence type="ECO:0000259" key="14">
    <source>
        <dbReference type="PROSITE" id="PS01124"/>
    </source>
</evidence>
<dbReference type="Gene3D" id="3.30.310.20">
    <property type="entry name" value="DNA-3-methyladenine glycosylase AlkA, N-terminal domain"/>
    <property type="match status" value="1"/>
</dbReference>
<dbReference type="InterPro" id="IPR051912">
    <property type="entry name" value="Alkylbase_DNA_Glycosylase/TA"/>
</dbReference>
<dbReference type="SMART" id="SM00342">
    <property type="entry name" value="HTH_ARAC"/>
    <property type="match status" value="1"/>
</dbReference>
<dbReference type="GO" id="GO:0008725">
    <property type="term" value="F:DNA-3-methyladenine glycosylase activity"/>
    <property type="evidence" value="ECO:0007669"/>
    <property type="project" value="TreeGrafter"/>
</dbReference>
<keyword evidence="8" id="KW-0862">Zinc</keyword>
<evidence type="ECO:0000256" key="12">
    <source>
        <dbReference type="ARBA" id="ARBA00023163"/>
    </source>
</evidence>
<dbReference type="EC" id="3.2.2.21" evidence="3"/>
<keyword evidence="6" id="KW-0479">Metal-binding</keyword>
<dbReference type="SUPFAM" id="SSF48150">
    <property type="entry name" value="DNA-glycosylase"/>
    <property type="match status" value="1"/>
</dbReference>
<evidence type="ECO:0000256" key="10">
    <source>
        <dbReference type="ARBA" id="ARBA00023125"/>
    </source>
</evidence>
<keyword evidence="12" id="KW-0804">Transcription</keyword>
<organism evidence="15 16">
    <name type="scientific">Aeromicrobium camelliae</name>
    <dbReference type="NCBI Taxonomy" id="1538144"/>
    <lineage>
        <taxon>Bacteria</taxon>
        <taxon>Bacillati</taxon>
        <taxon>Actinomycetota</taxon>
        <taxon>Actinomycetes</taxon>
        <taxon>Propionibacteriales</taxon>
        <taxon>Nocardioidaceae</taxon>
        <taxon>Aeromicrobium</taxon>
    </lineage>
</organism>
<keyword evidence="5" id="KW-0808">Transferase</keyword>
<dbReference type="PROSITE" id="PS00041">
    <property type="entry name" value="HTH_ARAC_FAMILY_1"/>
    <property type="match status" value="1"/>
</dbReference>
<dbReference type="PANTHER" id="PTHR43003:SF13">
    <property type="entry name" value="DNA-3-METHYLADENINE GLYCOSYLASE 2"/>
    <property type="match status" value="1"/>
</dbReference>
<keyword evidence="13" id="KW-0234">DNA repair</keyword>
<dbReference type="GO" id="GO:0006285">
    <property type="term" value="P:base-excision repair, AP site formation"/>
    <property type="evidence" value="ECO:0007669"/>
    <property type="project" value="TreeGrafter"/>
</dbReference>
<feature type="domain" description="HTH araC/xylS-type" evidence="14">
    <location>
        <begin position="85"/>
        <end position="183"/>
    </location>
</feature>
<dbReference type="PROSITE" id="PS01124">
    <property type="entry name" value="HTH_ARAC_FAMILY_2"/>
    <property type="match status" value="1"/>
</dbReference>
<proteinExistence type="predicted"/>
<protein>
    <recommendedName>
        <fullName evidence="3">DNA-3-methyladenine glycosylase II</fullName>
        <ecNumber evidence="3">3.2.2.21</ecNumber>
    </recommendedName>
</protein>
<accession>A0A3N6ZT04</accession>
<evidence type="ECO:0000256" key="2">
    <source>
        <dbReference type="ARBA" id="ARBA00001947"/>
    </source>
</evidence>
<keyword evidence="4" id="KW-0489">Methyltransferase</keyword>
<dbReference type="InterPro" id="IPR003265">
    <property type="entry name" value="HhH-GPD_domain"/>
</dbReference>
<dbReference type="GO" id="GO:0008270">
    <property type="term" value="F:zinc ion binding"/>
    <property type="evidence" value="ECO:0007669"/>
    <property type="project" value="InterPro"/>
</dbReference>
<evidence type="ECO:0000313" key="15">
    <source>
        <dbReference type="EMBL" id="RQN10157.1"/>
    </source>
</evidence>
<dbReference type="SMART" id="SM01009">
    <property type="entry name" value="AlkA_N"/>
    <property type="match status" value="1"/>
</dbReference>
<evidence type="ECO:0000256" key="11">
    <source>
        <dbReference type="ARBA" id="ARBA00023159"/>
    </source>
</evidence>
<dbReference type="AlphaFoldDB" id="A0A3N6ZT04"/>
<dbReference type="SMART" id="SM00478">
    <property type="entry name" value="ENDO3c"/>
    <property type="match status" value="1"/>
</dbReference>
<keyword evidence="7" id="KW-0227">DNA damage</keyword>
<sequence>MLDDQRYRAVQAKDGRFDGVFYTAVRTTGIFCRPSCPALTPRRENVTFFSTPAAAVGAGYRACRRCRPDRTPGSPEWNVRGDLVARAMRLIADGVVEREGVPGLARRLGYSERQLHRSLTAEVGAGPLAIARSNRAQLARTLIETTDLPLSDIAFAAGFGSIRQFNDTIRRVYAVSPRELRRGPRGATNRLTLRLPVRRPFDGEGLLAFLRPRAIEGVELIGDDTYARVMALPHGPAVVHLTLADDHVRADLELTDLADTQAAVQRCRRLLDLDADPLAIDAALAADPVLAPLVAAHPGVRLPGQVDGFEVAVRAIVGQQVSVAGARTILGRIAARYGADAPLPMAAELGLRRTFPRPEDLADAPDDEFSMPRSRAAAFVRIARAMADGELTLDPGADRDEARRRLLAVPGIGPWTADYIVLRALSDPDVLMTTDLVLRRELTARGITTEQTHRWRPWRSYAAVHLWRAPTEERTD</sequence>
<dbReference type="Gene3D" id="3.40.10.10">
    <property type="entry name" value="DNA Methylphosphotriester Repair Domain"/>
    <property type="match status" value="1"/>
</dbReference>
<dbReference type="EMBL" id="RQJX01000001">
    <property type="protein sequence ID" value="RQN10157.1"/>
    <property type="molecule type" value="Genomic_DNA"/>
</dbReference>
<dbReference type="GO" id="GO:0006307">
    <property type="term" value="P:DNA alkylation repair"/>
    <property type="evidence" value="ECO:0007669"/>
    <property type="project" value="TreeGrafter"/>
</dbReference>
<dbReference type="Pfam" id="PF06029">
    <property type="entry name" value="AlkA_N"/>
    <property type="match status" value="1"/>
</dbReference>
<evidence type="ECO:0000256" key="7">
    <source>
        <dbReference type="ARBA" id="ARBA00022763"/>
    </source>
</evidence>
<dbReference type="RefSeq" id="WP_124235353.1">
    <property type="nucleotide sequence ID" value="NZ_JBHUFI010000007.1"/>
</dbReference>
<dbReference type="Gene3D" id="1.10.1670.10">
    <property type="entry name" value="Helix-hairpin-Helix base-excision DNA repair enzymes (C-terminal)"/>
    <property type="match status" value="1"/>
</dbReference>
<dbReference type="Gene3D" id="1.10.10.60">
    <property type="entry name" value="Homeodomain-like"/>
    <property type="match status" value="1"/>
</dbReference>
<dbReference type="GO" id="GO:0005737">
    <property type="term" value="C:cytoplasm"/>
    <property type="evidence" value="ECO:0007669"/>
    <property type="project" value="TreeGrafter"/>
</dbReference>
<dbReference type="GO" id="GO:0043916">
    <property type="term" value="F:DNA-7-methylguanine glycosylase activity"/>
    <property type="evidence" value="ECO:0007669"/>
    <property type="project" value="TreeGrafter"/>
</dbReference>